<evidence type="ECO:0000313" key="2">
    <source>
        <dbReference type="Proteomes" id="UP000198571"/>
    </source>
</evidence>
<dbReference type="Proteomes" id="UP000198571">
    <property type="component" value="Unassembled WGS sequence"/>
</dbReference>
<sequence>MDKRVEVKLDGIYCEWVDGDPGGNLEIRGWLAARVFDVRTGTTRQSVEMFKPRSGHVSIHQSNMFPVNKTVILNLPQGEWIHLGGHLKEVDTFGQDDMGERWEKIYSGSIDRRERPIPVRYEHSGQVVRADYKIKEI</sequence>
<accession>A0A1H9UTN6</accession>
<proteinExistence type="predicted"/>
<organism evidence="1 2">
    <name type="scientific">Salipaludibacillus aurantiacus</name>
    <dbReference type="NCBI Taxonomy" id="1601833"/>
    <lineage>
        <taxon>Bacteria</taxon>
        <taxon>Bacillati</taxon>
        <taxon>Bacillota</taxon>
        <taxon>Bacilli</taxon>
        <taxon>Bacillales</taxon>
        <taxon>Bacillaceae</taxon>
    </lineage>
</organism>
<keyword evidence="2" id="KW-1185">Reference proteome</keyword>
<evidence type="ECO:0000313" key="1">
    <source>
        <dbReference type="EMBL" id="SES12701.1"/>
    </source>
</evidence>
<protein>
    <submittedName>
        <fullName evidence="1">Uncharacterized protein</fullName>
    </submittedName>
</protein>
<dbReference type="OrthoDB" id="10014780at2"/>
<dbReference type="RefSeq" id="WP_093052118.1">
    <property type="nucleotide sequence ID" value="NZ_FOGT01000008.1"/>
</dbReference>
<name>A0A1H9UTN6_9BACI</name>
<dbReference type="EMBL" id="FOGT01000008">
    <property type="protein sequence ID" value="SES12701.1"/>
    <property type="molecule type" value="Genomic_DNA"/>
</dbReference>
<gene>
    <name evidence="1" type="ORF">SAMN05518684_108163</name>
</gene>
<dbReference type="AlphaFoldDB" id="A0A1H9UTN6"/>
<reference evidence="2" key="1">
    <citation type="submission" date="2016-10" db="EMBL/GenBank/DDBJ databases">
        <authorList>
            <person name="Varghese N."/>
            <person name="Submissions S."/>
        </authorList>
    </citation>
    <scope>NUCLEOTIDE SEQUENCE [LARGE SCALE GENOMIC DNA]</scope>
    <source>
        <strain evidence="2">S9</strain>
    </source>
</reference>